<dbReference type="GO" id="GO:0016740">
    <property type="term" value="F:transferase activity"/>
    <property type="evidence" value="ECO:0007669"/>
    <property type="project" value="UniProtKB-KW"/>
</dbReference>
<dbReference type="SUPFAM" id="SSF53448">
    <property type="entry name" value="Nucleotide-diphospho-sugar transferases"/>
    <property type="match status" value="1"/>
</dbReference>
<protein>
    <recommendedName>
        <fullName evidence="2">Galactosyltransferase C-terminal domain-containing protein</fullName>
    </recommendedName>
</protein>
<feature type="domain" description="Galactosyltransferase C-terminal" evidence="2">
    <location>
        <begin position="151"/>
        <end position="212"/>
    </location>
</feature>
<dbReference type="STRING" id="688246.Premu_2436"/>
<name>F8N9Z1_9BACT</name>
<sequence length="256" mass="30257">MNGLKNCTFIIPFRIDCPERQRNLSFVLHWLAHIDAKIALIEADTISRIDKTSFTENISYRFVEDHNPIFHRTHYINTLLEQSNTDVVSIWDADIVTKYEQIEEAVQNIMKGNTLTYPYHKECIMLSPEDTEKFLKTEDFTCINHQESHPIINRTFCGGAFFVNRQKYLSLGGENEHFIGWGPEDAERLRRVQIMKHPIKWTVKGNAYHLYHPRNENSRFFDEKTAIELRKEFVKICCMNKKELHEYIKTSLKQSI</sequence>
<evidence type="ECO:0000259" key="2">
    <source>
        <dbReference type="Pfam" id="PF02709"/>
    </source>
</evidence>
<dbReference type="InterPro" id="IPR029044">
    <property type="entry name" value="Nucleotide-diphossugar_trans"/>
</dbReference>
<keyword evidence="4" id="KW-1185">Reference proteome</keyword>
<dbReference type="eggNOG" id="COG1215">
    <property type="taxonomic scope" value="Bacteria"/>
</dbReference>
<dbReference type="Gene3D" id="3.90.550.10">
    <property type="entry name" value="Spore Coat Polysaccharide Biosynthesis Protein SpsA, Chain A"/>
    <property type="match status" value="1"/>
</dbReference>
<organism evidence="3 4">
    <name type="scientific">Hallella multisaccharivorax DSM 17128</name>
    <dbReference type="NCBI Taxonomy" id="688246"/>
    <lineage>
        <taxon>Bacteria</taxon>
        <taxon>Pseudomonadati</taxon>
        <taxon>Bacteroidota</taxon>
        <taxon>Bacteroidia</taxon>
        <taxon>Bacteroidales</taxon>
        <taxon>Prevotellaceae</taxon>
        <taxon>Hallella</taxon>
    </lineage>
</organism>
<evidence type="ECO:0000313" key="3">
    <source>
        <dbReference type="EMBL" id="EGN57808.1"/>
    </source>
</evidence>
<proteinExistence type="predicted"/>
<dbReference type="InterPro" id="IPR027791">
    <property type="entry name" value="Galactosyl_T_C"/>
</dbReference>
<evidence type="ECO:0000313" key="4">
    <source>
        <dbReference type="Proteomes" id="UP000002772"/>
    </source>
</evidence>
<dbReference type="OrthoDB" id="7295299at2"/>
<dbReference type="AlphaFoldDB" id="F8N9Z1"/>
<keyword evidence="1" id="KW-0808">Transferase</keyword>
<accession>F8N9Z1</accession>
<evidence type="ECO:0000256" key="1">
    <source>
        <dbReference type="ARBA" id="ARBA00022679"/>
    </source>
</evidence>
<gene>
    <name evidence="3" type="ORF">Premu_2436</name>
</gene>
<dbReference type="Pfam" id="PF02709">
    <property type="entry name" value="Glyco_transf_7C"/>
    <property type="match status" value="1"/>
</dbReference>
<dbReference type="HOGENOM" id="CLU_1096911_0_0_10"/>
<dbReference type="RefSeq" id="WP_007575619.1">
    <property type="nucleotide sequence ID" value="NZ_BPTS01000002.1"/>
</dbReference>
<dbReference type="Proteomes" id="UP000002772">
    <property type="component" value="Unassembled WGS sequence"/>
</dbReference>
<dbReference type="EMBL" id="GL945017">
    <property type="protein sequence ID" value="EGN57808.1"/>
    <property type="molecule type" value="Genomic_DNA"/>
</dbReference>
<reference evidence="4" key="1">
    <citation type="journal article" date="2011" name="Stand. Genomic Sci.">
        <title>Non-contiguous finished genome sequence of the opportunistic oral pathogen Prevotella multisaccharivorax type strain (PPPA20).</title>
        <authorList>
            <person name="Pati A."/>
            <person name="Gronow S."/>
            <person name="Lu M."/>
            <person name="Lapidus A."/>
            <person name="Nolan M."/>
            <person name="Lucas S."/>
            <person name="Hammon N."/>
            <person name="Deshpande S."/>
            <person name="Cheng J.F."/>
            <person name="Tapia R."/>
            <person name="Han C."/>
            <person name="Goodwin L."/>
            <person name="Pitluck S."/>
            <person name="Liolios K."/>
            <person name="Pagani I."/>
            <person name="Mavromatis K."/>
            <person name="Mikhailova N."/>
            <person name="Huntemann M."/>
            <person name="Chen A."/>
            <person name="Palaniappan K."/>
            <person name="Land M."/>
            <person name="Hauser L."/>
            <person name="Detter J.C."/>
            <person name="Brambilla E.M."/>
            <person name="Rohde M."/>
            <person name="Goker M."/>
            <person name="Woyke T."/>
            <person name="Bristow J."/>
            <person name="Eisen J.A."/>
            <person name="Markowitz V."/>
            <person name="Hugenholtz P."/>
            <person name="Kyrpides N.C."/>
            <person name="Klenk H.P."/>
            <person name="Ivanova N."/>
        </authorList>
    </citation>
    <scope>NUCLEOTIDE SEQUENCE [LARGE SCALE GENOMIC DNA]</scope>
    <source>
        <strain evidence="4">DSM 17128</strain>
    </source>
</reference>